<evidence type="ECO:0000313" key="3">
    <source>
        <dbReference type="EMBL" id="KGR04588.1"/>
    </source>
</evidence>
<protein>
    <recommendedName>
        <fullName evidence="5">Transcription factor domain-containing protein</fullName>
    </recommendedName>
</protein>
<organism evidence="3 4">
    <name type="scientific">Candida albicans P78048</name>
    <dbReference type="NCBI Taxonomy" id="1094989"/>
    <lineage>
        <taxon>Eukaryota</taxon>
        <taxon>Fungi</taxon>
        <taxon>Dikarya</taxon>
        <taxon>Ascomycota</taxon>
        <taxon>Saccharomycotina</taxon>
        <taxon>Pichiomycetes</taxon>
        <taxon>Debaryomycetaceae</taxon>
        <taxon>Candida/Lodderomyces clade</taxon>
        <taxon>Candida</taxon>
    </lineage>
</organism>
<evidence type="ECO:0000256" key="2">
    <source>
        <dbReference type="SAM" id="MobiDB-lite"/>
    </source>
</evidence>
<dbReference type="EMBL" id="AJIX01000042">
    <property type="protein sequence ID" value="KGR04588.1"/>
    <property type="molecule type" value="Genomic_DNA"/>
</dbReference>
<evidence type="ECO:0000256" key="1">
    <source>
        <dbReference type="ARBA" id="ARBA00023242"/>
    </source>
</evidence>
<dbReference type="GO" id="GO:0045944">
    <property type="term" value="P:positive regulation of transcription by RNA polymerase II"/>
    <property type="evidence" value="ECO:0007669"/>
    <property type="project" value="TreeGrafter"/>
</dbReference>
<reference evidence="3 4" key="1">
    <citation type="submission" date="2013-12" db="EMBL/GenBank/DDBJ databases">
        <title>The Genome Sequence of Candida albicans P78048.</title>
        <authorList>
            <consortium name="The Broad Institute Genome Sequencing Platform"/>
            <consortium name="The Broad Institute Genome Sequencing Center for Infectious Disease"/>
            <person name="Cuomo C."/>
            <person name="Bennett R."/>
            <person name="Hirakawa M."/>
            <person name="Noverr M."/>
            <person name="Mitchell A."/>
            <person name="Young S.K."/>
            <person name="Zeng Q."/>
            <person name="Gargeya S."/>
            <person name="Fitzgerald M."/>
            <person name="Abouelleil A."/>
            <person name="Alvarado L."/>
            <person name="Berlin A.M."/>
            <person name="Chapman S.B."/>
            <person name="Dewar J."/>
            <person name="Goldberg J."/>
            <person name="Griggs A."/>
            <person name="Gujja S."/>
            <person name="Hansen M."/>
            <person name="Howarth C."/>
            <person name="Imamovic A."/>
            <person name="Larimer J."/>
            <person name="McCowan C."/>
            <person name="Murphy C."/>
            <person name="Pearson M."/>
            <person name="Priest M."/>
            <person name="Roberts A."/>
            <person name="Saif S."/>
            <person name="Shea T."/>
            <person name="Sykes S."/>
            <person name="Wortman J."/>
            <person name="Nusbaum C."/>
            <person name="Birren B."/>
        </authorList>
    </citation>
    <scope>NUCLEOTIDE SEQUENCE [LARGE SCALE GENOMIC DNA]</scope>
    <source>
        <strain evidence="3 4">P78048</strain>
    </source>
</reference>
<dbReference type="GO" id="GO:0000976">
    <property type="term" value="F:transcription cis-regulatory region binding"/>
    <property type="evidence" value="ECO:0007669"/>
    <property type="project" value="TreeGrafter"/>
</dbReference>
<dbReference type="SUPFAM" id="SSF101447">
    <property type="entry name" value="Formin homology 2 domain (FH2 domain)"/>
    <property type="match status" value="1"/>
</dbReference>
<dbReference type="AlphaFoldDB" id="A0AB34PKP3"/>
<evidence type="ECO:0000313" key="4">
    <source>
        <dbReference type="Proteomes" id="UP000030161"/>
    </source>
</evidence>
<accession>A0AB34PKP3</accession>
<keyword evidence="1" id="KW-0539">Nucleus</keyword>
<gene>
    <name evidence="3" type="ORF">MG3_05717</name>
</gene>
<feature type="region of interest" description="Disordered" evidence="2">
    <location>
        <begin position="1"/>
        <end position="42"/>
    </location>
</feature>
<feature type="compositionally biased region" description="Polar residues" evidence="2">
    <location>
        <begin position="1"/>
        <end position="15"/>
    </location>
</feature>
<dbReference type="GO" id="GO:0005634">
    <property type="term" value="C:nucleus"/>
    <property type="evidence" value="ECO:0007669"/>
    <property type="project" value="TreeGrafter"/>
</dbReference>
<dbReference type="PANTHER" id="PTHR37534">
    <property type="entry name" value="TRANSCRIPTIONAL ACTIVATOR PROTEIN UGA3"/>
    <property type="match status" value="1"/>
</dbReference>
<name>A0AB34PKP3_CANAX</name>
<comment type="caution">
    <text evidence="3">The sequence shown here is derived from an EMBL/GenBank/DDBJ whole genome shotgun (WGS) entry which is preliminary data.</text>
</comment>
<dbReference type="GO" id="GO:0003700">
    <property type="term" value="F:DNA-binding transcription factor activity"/>
    <property type="evidence" value="ECO:0007669"/>
    <property type="project" value="TreeGrafter"/>
</dbReference>
<evidence type="ECO:0008006" key="5">
    <source>
        <dbReference type="Google" id="ProtNLM"/>
    </source>
</evidence>
<dbReference type="PANTHER" id="PTHR37534:SF7">
    <property type="entry name" value="TRANSCRIPTIONAL ACTIVATOR PROTEIN UGA3"/>
    <property type="match status" value="1"/>
</dbReference>
<sequence length="569" mass="65891">MQNQPPNQSVYSQDGSLGAENSGHSQKKILPNTSSKNEQCAIGPPATTQGFIQNTTQLPLVLQYPTILKHQFGISSSNSPQVQQRHIINSLPVYSPNFNFFYSKQAPPPPPPPPPTLGYVVLPNTIAERQTIATFQKDRNNPKPNKTEYSETFIPVQPKGNSKPKIHRMKEKYTIEKSLESYSFGEIRNLFKSKTGLSDMHFATNRIEDVRENQLINYFSYSIGKALDVFASHEIYSQIFIELALLDDTNVILNGIFCLAEYELSKEDFTKCMHYYETTIAIIHSQIQDKSENRPLKYRCLMAMMLLCIFENKFPQIELSHLQHYKNMTVELFKNQPIDEIRLDPVLNSCFWTVLRTSFLHSSLAEQNPSQFIPDSTFFNLHTNLLEASPFQVPDMWHYKNILVNLINVWNFTYDTPSANGENQQIYDYHQWKTHKNDILIEIPTTLRRGLHQQSYNFPFPIFYYHDELTAIINVFHRLALLFLHEGLTKRVSRKDRLKEDMMFPLNFAYIVSLEIVGTLKPYENSPFISSIGLFALKYIWKYLQNDSNLTPLLQNMVSDLSLLSKIRT</sequence>
<proteinExistence type="predicted"/>
<dbReference type="Proteomes" id="UP000030161">
    <property type="component" value="Unassembled WGS sequence"/>
</dbReference>